<organism evidence="1 2">
    <name type="scientific">Paenibacillus baimaensis</name>
    <dbReference type="NCBI Taxonomy" id="2982185"/>
    <lineage>
        <taxon>Bacteria</taxon>
        <taxon>Bacillati</taxon>
        <taxon>Bacillota</taxon>
        <taxon>Bacilli</taxon>
        <taxon>Bacillales</taxon>
        <taxon>Paenibacillaceae</taxon>
        <taxon>Paenibacillus</taxon>
    </lineage>
</organism>
<evidence type="ECO:0000313" key="1">
    <source>
        <dbReference type="EMBL" id="MCU6796250.1"/>
    </source>
</evidence>
<dbReference type="EMBL" id="JAOQIO010000099">
    <property type="protein sequence ID" value="MCU6796250.1"/>
    <property type="molecule type" value="Genomic_DNA"/>
</dbReference>
<sequence length="940" mass="104445">MTQINGVSVTIACDASDSLTTHDSVSWAITQLQTVLTRQGLQVSHVGYTSLKSTVSAAAQLSASNAEVIPESIHIQVSGADSAVSKQLLRAHSIEVPEAVEAFSIINNQTAEGNIITVIGADANGLVYGLLELADRAAYSEEPVAALQAVETYSDKPHNKVRSINRLFVSEVEDKPWFYDLTFWDEYLTELAGQRFNRLHLALGMGYDYGHNPNVTDNYFCFAYPYLLDVPGYEVRAAELADGEMERNLETLQYIGREAKRRGIHFQLGIWTHAFVQEDSPNSDYTITGIDESNHAAYCRDALKLLLETCPEIDGVTIRTHYEGGIPEPAHLFWEVVMSGVKACGRPVEIDMHTKGVDDQMLQLFLDTGMPVVLSPKFWAEHMGLPYHQAGIRPWELPVASTDRPDLMSITATYRRFTRYGYGDYLKEGRQYGVLHRIWPGTQRVLLWADPAMAAGYSRRGSFCGSIGVELCEPLAFKGRKGSGKEGGREPYLDSTLQLDGQEWKKYLYYYRLWGRLLYNPDTEPEVWQRYLRQQFHSAAADCEQALAYAGRILPLITTAHLPSAANNVYWPEIYTDQTIVSTGEPSPYDFDTPAPKTFGSVSPLDSALFYRVDDFVDDCLRNQRSGKMTPLEVADRLSDMSESAEKHLSAAQSLVGDSTEASYRRLAIDVAAQAGLGHFFAHKLRAAVAYSWHERTGSIERLEEALNSYRSAKAAWEQIIERTKDVYQPDQVYGHVQIMRGSWADRLEGIDANIAVMEQVHAKLLSGVEAAADTETGTDTAASAAPSAEAFIPQAASIQEFIPAAVTVGHYPDALAYADIFPAAVVDSAKMRPACEHVSPVHYHKGAPVELRVKLLGPAEGVKVNLLYRHVNQEEAYETVVMSEKDGLLTATIPAAYTDSVYPLVYYFELQDDQSHAWLVPGFDVDLSNQPYYELTQLA</sequence>
<dbReference type="RefSeq" id="WP_262687061.1">
    <property type="nucleotide sequence ID" value="NZ_JAOQIO010000099.1"/>
</dbReference>
<name>A0ABT2UNM1_9BACL</name>
<comment type="caution">
    <text evidence="1">The sequence shown here is derived from an EMBL/GenBank/DDBJ whole genome shotgun (WGS) entry which is preliminary data.</text>
</comment>
<keyword evidence="2" id="KW-1185">Reference proteome</keyword>
<reference evidence="1 2" key="1">
    <citation type="submission" date="2022-09" db="EMBL/GenBank/DDBJ databases">
        <authorList>
            <person name="Han X.L."/>
            <person name="Wang Q."/>
            <person name="Lu T."/>
        </authorList>
    </citation>
    <scope>NUCLEOTIDE SEQUENCE [LARGE SCALE GENOMIC DNA]</scope>
    <source>
        <strain evidence="1 2">WQ 127069</strain>
    </source>
</reference>
<dbReference type="Proteomes" id="UP001652445">
    <property type="component" value="Unassembled WGS sequence"/>
</dbReference>
<protein>
    <recommendedName>
        <fullName evidence="3">DUF4838 domain-containing protein</fullName>
    </recommendedName>
</protein>
<evidence type="ECO:0000313" key="2">
    <source>
        <dbReference type="Proteomes" id="UP001652445"/>
    </source>
</evidence>
<gene>
    <name evidence="1" type="ORF">OB236_29420</name>
</gene>
<accession>A0ABT2UNM1</accession>
<evidence type="ECO:0008006" key="3">
    <source>
        <dbReference type="Google" id="ProtNLM"/>
    </source>
</evidence>
<proteinExistence type="predicted"/>